<accession>A0A8X6FWV9</accession>
<protein>
    <submittedName>
        <fullName evidence="1">Uncharacterized protein</fullName>
    </submittedName>
</protein>
<comment type="caution">
    <text evidence="1">The sequence shown here is derived from an EMBL/GenBank/DDBJ whole genome shotgun (WGS) entry which is preliminary data.</text>
</comment>
<dbReference type="EMBL" id="BMAO01003625">
    <property type="protein sequence ID" value="GFQ89114.1"/>
    <property type="molecule type" value="Genomic_DNA"/>
</dbReference>
<evidence type="ECO:0000313" key="1">
    <source>
        <dbReference type="EMBL" id="GFQ89114.1"/>
    </source>
</evidence>
<gene>
    <name evidence="1" type="ORF">TNCT_178841</name>
</gene>
<dbReference type="AlphaFoldDB" id="A0A8X6FWV9"/>
<reference evidence="1" key="1">
    <citation type="submission" date="2020-07" db="EMBL/GenBank/DDBJ databases">
        <title>Multicomponent nature underlies the extraordinary mechanical properties of spider dragline silk.</title>
        <authorList>
            <person name="Kono N."/>
            <person name="Nakamura H."/>
            <person name="Mori M."/>
            <person name="Yoshida Y."/>
            <person name="Ohtoshi R."/>
            <person name="Malay A.D."/>
            <person name="Moran D.A.P."/>
            <person name="Tomita M."/>
            <person name="Numata K."/>
            <person name="Arakawa K."/>
        </authorList>
    </citation>
    <scope>NUCLEOTIDE SEQUENCE</scope>
</reference>
<keyword evidence="2" id="KW-1185">Reference proteome</keyword>
<name>A0A8X6FWV9_TRICU</name>
<organism evidence="1 2">
    <name type="scientific">Trichonephila clavata</name>
    <name type="common">Joro spider</name>
    <name type="synonym">Nephila clavata</name>
    <dbReference type="NCBI Taxonomy" id="2740835"/>
    <lineage>
        <taxon>Eukaryota</taxon>
        <taxon>Metazoa</taxon>
        <taxon>Ecdysozoa</taxon>
        <taxon>Arthropoda</taxon>
        <taxon>Chelicerata</taxon>
        <taxon>Arachnida</taxon>
        <taxon>Araneae</taxon>
        <taxon>Araneomorphae</taxon>
        <taxon>Entelegynae</taxon>
        <taxon>Araneoidea</taxon>
        <taxon>Nephilidae</taxon>
        <taxon>Trichonephila</taxon>
    </lineage>
</organism>
<dbReference type="Proteomes" id="UP000887116">
    <property type="component" value="Unassembled WGS sequence"/>
</dbReference>
<proteinExistence type="predicted"/>
<sequence length="81" mass="8968">MAASRSKAESSKPSFGCFQMPSIRFLPWRCIGRDFRVGMGKALHPKSAFGEEIEKKHSKTYQCCLKNACFPMCFLGGADTG</sequence>
<evidence type="ECO:0000313" key="2">
    <source>
        <dbReference type="Proteomes" id="UP000887116"/>
    </source>
</evidence>
<dbReference type="OrthoDB" id="10372732at2759"/>